<reference evidence="2 3" key="1">
    <citation type="submission" date="2024-05" db="EMBL/GenBank/DDBJ databases">
        <title>A draft genome resource for the thread blight pathogen Marasmius tenuissimus strain MS-2.</title>
        <authorList>
            <person name="Yulfo-Soto G.E."/>
            <person name="Baruah I.K."/>
            <person name="Amoako-Attah I."/>
            <person name="Bukari Y."/>
            <person name="Meinhardt L.W."/>
            <person name="Bailey B.A."/>
            <person name="Cohen S.P."/>
        </authorList>
    </citation>
    <scope>NUCLEOTIDE SEQUENCE [LARGE SCALE GENOMIC DNA]</scope>
    <source>
        <strain evidence="2 3">MS-2</strain>
    </source>
</reference>
<name>A0ABR3A117_9AGAR</name>
<evidence type="ECO:0000256" key="1">
    <source>
        <dbReference type="SAM" id="MobiDB-lite"/>
    </source>
</evidence>
<evidence type="ECO:0000313" key="2">
    <source>
        <dbReference type="EMBL" id="KAL0067313.1"/>
    </source>
</evidence>
<comment type="caution">
    <text evidence="2">The sequence shown here is derived from an EMBL/GenBank/DDBJ whole genome shotgun (WGS) entry which is preliminary data.</text>
</comment>
<keyword evidence="3" id="KW-1185">Reference proteome</keyword>
<sequence length="164" mass="19946">MGARKRTKIVLPKIVDHETSKRRYREAHREALNAKARERMARLRANRSETEKSAAKDQQREWSRRSYLRNRDHILDQAADARKSAFVETYGRQNLDKYPERDVRPRNLLEMKDDPNRSSRYPKALWRWKRGRGSRREEKQNESVDREIERREEERWRLGLDDLC</sequence>
<feature type="region of interest" description="Disordered" evidence="1">
    <location>
        <begin position="43"/>
        <end position="63"/>
    </location>
</feature>
<proteinExistence type="predicted"/>
<dbReference type="Proteomes" id="UP001437256">
    <property type="component" value="Unassembled WGS sequence"/>
</dbReference>
<feature type="compositionally biased region" description="Basic and acidic residues" evidence="1">
    <location>
        <begin position="98"/>
        <end position="117"/>
    </location>
</feature>
<dbReference type="EMBL" id="JBBXMP010000026">
    <property type="protein sequence ID" value="KAL0067313.1"/>
    <property type="molecule type" value="Genomic_DNA"/>
</dbReference>
<evidence type="ECO:0000313" key="3">
    <source>
        <dbReference type="Proteomes" id="UP001437256"/>
    </source>
</evidence>
<protein>
    <submittedName>
        <fullName evidence="2">Uncharacterized protein</fullName>
    </submittedName>
</protein>
<feature type="compositionally biased region" description="Basic and acidic residues" evidence="1">
    <location>
        <begin position="134"/>
        <end position="152"/>
    </location>
</feature>
<accession>A0ABR3A117</accession>
<gene>
    <name evidence="2" type="ORF">AAF712_005539</name>
</gene>
<feature type="region of interest" description="Disordered" evidence="1">
    <location>
        <begin position="98"/>
        <end position="152"/>
    </location>
</feature>
<organism evidence="2 3">
    <name type="scientific">Marasmius tenuissimus</name>
    <dbReference type="NCBI Taxonomy" id="585030"/>
    <lineage>
        <taxon>Eukaryota</taxon>
        <taxon>Fungi</taxon>
        <taxon>Dikarya</taxon>
        <taxon>Basidiomycota</taxon>
        <taxon>Agaricomycotina</taxon>
        <taxon>Agaricomycetes</taxon>
        <taxon>Agaricomycetidae</taxon>
        <taxon>Agaricales</taxon>
        <taxon>Marasmiineae</taxon>
        <taxon>Marasmiaceae</taxon>
        <taxon>Marasmius</taxon>
    </lineage>
</organism>